<evidence type="ECO:0000256" key="1">
    <source>
        <dbReference type="SAM" id="Coils"/>
    </source>
</evidence>
<reference evidence="4 5" key="1">
    <citation type="submission" date="2024-01" db="EMBL/GenBank/DDBJ databases">
        <title>The genome of the rayed Mediterranean limpet Patella caerulea (Linnaeus, 1758).</title>
        <authorList>
            <person name="Anh-Thu Weber A."/>
            <person name="Halstead-Nussloch G."/>
        </authorList>
    </citation>
    <scope>NUCLEOTIDE SEQUENCE [LARGE SCALE GENOMIC DNA]</scope>
    <source>
        <strain evidence="4">AATW-2023a</strain>
        <tissue evidence="4">Whole specimen</tissue>
    </source>
</reference>
<feature type="domain" description="DUF4549" evidence="3">
    <location>
        <begin position="7"/>
        <end position="147"/>
    </location>
</feature>
<evidence type="ECO:0000313" key="4">
    <source>
        <dbReference type="EMBL" id="KAK6176826.1"/>
    </source>
</evidence>
<feature type="region of interest" description="Disordered" evidence="2">
    <location>
        <begin position="2174"/>
        <end position="2208"/>
    </location>
</feature>
<keyword evidence="5" id="KW-1185">Reference proteome</keyword>
<evidence type="ECO:0000259" key="3">
    <source>
        <dbReference type="Pfam" id="PF15082"/>
    </source>
</evidence>
<protein>
    <recommendedName>
        <fullName evidence="3">DUF4549 domain-containing protein</fullName>
    </recommendedName>
</protein>
<dbReference type="Proteomes" id="UP001347796">
    <property type="component" value="Unassembled WGS sequence"/>
</dbReference>
<dbReference type="Pfam" id="PF15082">
    <property type="entry name" value="DUF4549"/>
    <property type="match status" value="1"/>
</dbReference>
<comment type="caution">
    <text evidence="4">The sequence shown here is derived from an EMBL/GenBank/DDBJ whole genome shotgun (WGS) entry which is preliminary data.</text>
</comment>
<feature type="compositionally biased region" description="Low complexity" evidence="2">
    <location>
        <begin position="257"/>
        <end position="272"/>
    </location>
</feature>
<feature type="region of interest" description="Disordered" evidence="2">
    <location>
        <begin position="1140"/>
        <end position="1181"/>
    </location>
</feature>
<accession>A0AAN8JJA3</accession>
<feature type="region of interest" description="Disordered" evidence="2">
    <location>
        <begin position="252"/>
        <end position="287"/>
    </location>
</feature>
<name>A0AAN8JJA3_PATCE</name>
<organism evidence="4 5">
    <name type="scientific">Patella caerulea</name>
    <name type="common">Rayed Mediterranean limpet</name>
    <dbReference type="NCBI Taxonomy" id="87958"/>
    <lineage>
        <taxon>Eukaryota</taxon>
        <taxon>Metazoa</taxon>
        <taxon>Spiralia</taxon>
        <taxon>Lophotrochozoa</taxon>
        <taxon>Mollusca</taxon>
        <taxon>Gastropoda</taxon>
        <taxon>Patellogastropoda</taxon>
        <taxon>Patelloidea</taxon>
        <taxon>Patellidae</taxon>
        <taxon>Patella</taxon>
    </lineage>
</organism>
<dbReference type="InterPro" id="IPR029376">
    <property type="entry name" value="DUF4549"/>
</dbReference>
<feature type="coiled-coil region" evidence="1">
    <location>
        <begin position="2029"/>
        <end position="2063"/>
    </location>
</feature>
<feature type="compositionally biased region" description="Polar residues" evidence="2">
    <location>
        <begin position="2175"/>
        <end position="2205"/>
    </location>
</feature>
<sequence>MELPTMYRVSGSEKVLDMERDLKKDLADLKSELEENEMVHGIPVKTISSVALPRDVDYFRQERKLIINRIFQVSEAQPLKCQADIMKEELLSCESSEYTTDSLPLLLHQHFTDRLQQLVQCKHQHMLRWKRFCEHTSTIESLYPLYHQRLNHIVTEYNDCRERAQRLSVAREAYLAGKDFGLPAVQTDDMLIYLRWLVCHLHSQKRIQQYLRILQWLHITHKLEICSPEKDDTEQVETSHAARIASRYQDDVLGLNSRPGSGTSRPSSSRSSLNTPPVPIPPPITTALLSTNPLPTSSMLYAAAAAGGGLASDEQSLNLPLHVSDFETLRPQLAFLLNIYGINFDLERIHTNADEMEMFAAVNRRFKYSFTKQENMKNFKMYDKLEAGLESWGADSQHVFKQDSNWLPFLTLKPEHDAHQEKQLTLLKQAGKIDPLLKVQTHFLFVNDFEKVQRTLRFHATSVREPPNIHPASVTTHRTPYNTSNVWKKIYSNPELYTQGDCDDEDIPDFDEKDVESVNLNNSRLKKKIKRSDSYDYKNTVQMLGLDDGDDNDGDTTTAPGAFLSFLHLRHLRIRDLQRTCLSVLNYFRSIERTLTINDGGLSHDAGTYQKTSAQGHRVKTESDGTQGGGGGIGSHAYLHNTPADYKVNESDFIEFSEVENHDDFYCIEEGRVHVQDQRGYYIMYDAALNDLEKLEKLLLLIATHYIDKDRDLRYVSKMKAKESVRLGAQQSVGDFDIPSYAHQEVDRFGVLLDLWSNEAAFLESKRELLDCYFEAYQHVFDRDERRSLGQVMTDVIHRRPRYDFSAPNFIKSYRTECIIVRHTASLVKNILDKQIEEEREYNQRVCRDGDDEYGLPYRIVPKQPIAVNLSRSSLKNVYMLEFHPTLSMACRIPEAIKFAVTEFLRIQMPESVTEKLLMEKKLLEVCQNEFTNLRNMGASYAPQVQKDLYSDVFAEDPLFICEIAQSLVTQQEQGGRRSTKEKQMAIINSYCRVMETITVRHRLMDSAWESEILAKVYRSQAKEMEFEDYHMFLRFVQFEFAMFKEDAGKPPPIFITALQEDDTSVDRYVPSHLYLAIHELDEGHVGRFSFRSRDGFLQILRPGGVKSMQVILKAQVVHKNALMAGVQQADICHPIKQTEFKSSGRASPTETKSEKSSVTQMTSMSAGVPGGTLSSKHQTDSEGKKICPEAFISIQCEKAPSRDLMLNEFVNKKQQMGVQLKNPDELEKLKRRLISTFCDRFNLRVAQYSLRGQLIQYYQSILKLLEEFPNIRDTYFMIGEVNEKKPDVDDLEPDPRVFKSRPRQMLSSNGSTVLNIWFIPHHSEVLLMFKQLDDDLCTRALRHSLAVVSCMHDMLQYLCAHSRLGSSHARLGSHKLEFVSADWGGTEGIGCELREIQKQINNLPTPSDPQAVAEFLALRRDVMFLEFDTAVRHSMVDTFISTGNIPAFVATTNNTHHALPSLSNVQRPSLFNSQLPVPEPLEPRDSMARILFPWRTFLGKNGPFPVMFSQWDQIGYYIQLCLSGLKDVDRHVANGEILGVSLLMEDVLQLGNQDHLLIEESPLEVDSQLLKPVEPHLSRHGSLALSISRTSSISGKDLGLIQPKAILRNQQPMEAYRLLKTFLKLWKCLEVLKYDWGKRRLIRPAINSTCLFKEYSKLYRTELLIPVLQTIARRLGQSDIYDGLALHTDILAVPKGASEVEVKAKQMVRLLENLECHMIGEIRKRISREMSLALAERCREESNLPTDLWKKPVMKESFTTTRPYIAEHVAEELMNECEERDGTIIFKKDHFDKCLTKLYRNVITREKQCFESYSMYYENLLRVHHQLLYQREQEIKQIKDQLKSAQNGTMVDVQCQLAEEAHDLLMEVTALRAKVGEMREISLSQERNIRDRVKEEYDDLVHNLYDSLLKLRSKYDEFRIDSTAHFHELISETRGDSIARIGKLKTKFGAESKEDTLQVHLKRAEQLRELQHENHLLNTLVLKMKTMTLWRQNHSSNNFVKAVNQLRKNSEKSTLEYVEVKMLAEEEIVLLRQQLVSVKKALAATEKECNEVRQKLDRELKIKSEQAHTAMQKQRSKHQLEKVSQSNIEKLREELIDKDMRLKLLYEEQDRNTRMQQLAQEKTRKDVMNIKKQLINERMLKTDAFQTVDDLQTQLYDYETAVLRRSHSVMAIHSAQTGKSRSRATSAGPTRSIAPSSRGTNSTGMWPPSMIPPNRSLTPMADHGSNLNNLDKKIQRPKTVGGRLRSRIAEQLLNDLDPETQRSIIQLEELNYGRKDKTF</sequence>
<gene>
    <name evidence="4" type="ORF">SNE40_015054</name>
</gene>
<dbReference type="PANTHER" id="PTHR33331">
    <property type="entry name" value="COILED-COIL DOMAIN-CONTAINING PROTEIN 162"/>
    <property type="match status" value="1"/>
</dbReference>
<dbReference type="EMBL" id="JAZGQO010000010">
    <property type="protein sequence ID" value="KAK6176826.1"/>
    <property type="molecule type" value="Genomic_DNA"/>
</dbReference>
<proteinExistence type="predicted"/>
<keyword evidence="1" id="KW-0175">Coiled coil</keyword>
<feature type="compositionally biased region" description="Polar residues" evidence="2">
    <location>
        <begin position="1141"/>
        <end position="1166"/>
    </location>
</feature>
<evidence type="ECO:0000313" key="5">
    <source>
        <dbReference type="Proteomes" id="UP001347796"/>
    </source>
</evidence>
<dbReference type="PANTHER" id="PTHR33331:SF13">
    <property type="entry name" value="COILED-COIL DOMAIN CONTAINING 162"/>
    <property type="match status" value="1"/>
</dbReference>
<evidence type="ECO:0000256" key="2">
    <source>
        <dbReference type="SAM" id="MobiDB-lite"/>
    </source>
</evidence>
<dbReference type="InterPro" id="IPR040401">
    <property type="entry name" value="CCDC162"/>
</dbReference>